<name>A0A1H9S240_9CORY</name>
<dbReference type="InterPro" id="IPR019675">
    <property type="entry name" value="DUF2550"/>
</dbReference>
<dbReference type="EMBL" id="FOGQ01000003">
    <property type="protein sequence ID" value="SER79082.1"/>
    <property type="molecule type" value="Genomic_DNA"/>
</dbReference>
<dbReference type="Proteomes" id="UP000198929">
    <property type="component" value="Unassembled WGS sequence"/>
</dbReference>
<dbReference type="STRING" id="1121357.SAMN05661109_01026"/>
<protein>
    <recommendedName>
        <fullName evidence="3">DUF2550 domain-containing protein</fullName>
    </recommendedName>
</protein>
<organism evidence="1 2">
    <name type="scientific">Corynebacterium cystitidis DSM 20524</name>
    <dbReference type="NCBI Taxonomy" id="1121357"/>
    <lineage>
        <taxon>Bacteria</taxon>
        <taxon>Bacillati</taxon>
        <taxon>Actinomycetota</taxon>
        <taxon>Actinomycetes</taxon>
        <taxon>Mycobacteriales</taxon>
        <taxon>Corynebacteriaceae</taxon>
        <taxon>Corynebacterium</taxon>
    </lineage>
</organism>
<proteinExistence type="predicted"/>
<sequence length="154" mass="17714">MEFIGWILVILAVACLALSAWRFITLRSRATTVLLRRFPAKSLNSWRHGAIRYNTELVYFYKLRSIAPRADLVIDRKNVVVKAHRTPTAQEFEIMPRGTRITQILVGDRSYEIASDRRGIMALISWLEAAPDVRQEKVDHRALAQRVGRARQQG</sequence>
<evidence type="ECO:0008006" key="3">
    <source>
        <dbReference type="Google" id="ProtNLM"/>
    </source>
</evidence>
<dbReference type="AlphaFoldDB" id="A0A1H9S240"/>
<dbReference type="RefSeq" id="WP_092257128.1">
    <property type="nucleotide sequence ID" value="NZ_CP047199.1"/>
</dbReference>
<reference evidence="2" key="1">
    <citation type="submission" date="2016-10" db="EMBL/GenBank/DDBJ databases">
        <authorList>
            <person name="Varghese N."/>
            <person name="Submissions S."/>
        </authorList>
    </citation>
    <scope>NUCLEOTIDE SEQUENCE [LARGE SCALE GENOMIC DNA]</scope>
    <source>
        <strain evidence="2">DSM 20524</strain>
    </source>
</reference>
<evidence type="ECO:0000313" key="1">
    <source>
        <dbReference type="EMBL" id="SER79082.1"/>
    </source>
</evidence>
<evidence type="ECO:0000313" key="2">
    <source>
        <dbReference type="Proteomes" id="UP000198929"/>
    </source>
</evidence>
<keyword evidence="2" id="KW-1185">Reference proteome</keyword>
<dbReference type="Pfam" id="PF10739">
    <property type="entry name" value="DUF2550"/>
    <property type="match status" value="1"/>
</dbReference>
<gene>
    <name evidence="1" type="ORF">SAMN05661109_01026</name>
</gene>
<accession>A0A1H9S240</accession>